<organism evidence="1 2">
    <name type="scientific">Thermanaerosceptrum fracticalcis</name>
    <dbReference type="NCBI Taxonomy" id="1712410"/>
    <lineage>
        <taxon>Bacteria</taxon>
        <taxon>Bacillati</taxon>
        <taxon>Bacillota</taxon>
        <taxon>Clostridia</taxon>
        <taxon>Eubacteriales</taxon>
        <taxon>Peptococcaceae</taxon>
        <taxon>Thermanaerosceptrum</taxon>
    </lineage>
</organism>
<dbReference type="EMBL" id="CP045798">
    <property type="protein sequence ID" value="QNB47831.1"/>
    <property type="molecule type" value="Genomic_DNA"/>
</dbReference>
<evidence type="ECO:0000313" key="1">
    <source>
        <dbReference type="EMBL" id="QNB47831.1"/>
    </source>
</evidence>
<reference evidence="1 2" key="1">
    <citation type="journal article" date="2019" name="Front. Microbiol.">
        <title>Thermoanaerosceptrum fracticalcis gen. nov. sp. nov., a Novel Fumarate-Fermenting Microorganism From a Deep Fractured Carbonate Aquifer of the US Great Basin.</title>
        <authorList>
            <person name="Hamilton-Brehm S.D."/>
            <person name="Stewart L.E."/>
            <person name="Zavarin M."/>
            <person name="Caldwell M."/>
            <person name="Lawson P.A."/>
            <person name="Onstott T.C."/>
            <person name="Grzymski J."/>
            <person name="Neveux I."/>
            <person name="Lollar B.S."/>
            <person name="Russell C.E."/>
            <person name="Moser D.P."/>
        </authorList>
    </citation>
    <scope>NUCLEOTIDE SEQUENCE [LARGE SCALE GENOMIC DNA]</scope>
    <source>
        <strain evidence="1 2">DRI-13</strain>
    </source>
</reference>
<protein>
    <submittedName>
        <fullName evidence="1">Uncharacterized protein</fullName>
    </submittedName>
</protein>
<dbReference type="AlphaFoldDB" id="A0A7G6E6X7"/>
<dbReference type="KEGG" id="tfr:BR63_17135"/>
<keyword evidence="2" id="KW-1185">Reference proteome</keyword>
<dbReference type="Proteomes" id="UP000515847">
    <property type="component" value="Chromosome"/>
</dbReference>
<dbReference type="RefSeq" id="WP_153802175.1">
    <property type="nucleotide sequence ID" value="NZ_CP045798.1"/>
</dbReference>
<sequence length="49" mass="5827">MEKNGNNIEYLISRYLLKKLLAEGFITDVGVNQKVYHRDNLKIDHLPRR</sequence>
<gene>
    <name evidence="1" type="ORF">BR63_17135</name>
</gene>
<proteinExistence type="predicted"/>
<name>A0A7G6E6X7_THEFR</name>
<evidence type="ECO:0000313" key="2">
    <source>
        <dbReference type="Proteomes" id="UP000515847"/>
    </source>
</evidence>
<accession>A0A7G6E6X7</accession>